<evidence type="ECO:0000256" key="2">
    <source>
        <dbReference type="SAM" id="Phobius"/>
    </source>
</evidence>
<comment type="similarity">
    <text evidence="1">Belongs to the peptidase S10 family.</text>
</comment>
<dbReference type="PANTHER" id="PTHR11802">
    <property type="entry name" value="SERINE PROTEASE FAMILY S10 SERINE CARBOXYPEPTIDASE"/>
    <property type="match status" value="1"/>
</dbReference>
<dbReference type="AlphaFoldDB" id="A0A2G2X7L7"/>
<dbReference type="Pfam" id="PF00450">
    <property type="entry name" value="Peptidase_S10"/>
    <property type="match status" value="1"/>
</dbReference>
<keyword evidence="2" id="KW-1133">Transmembrane helix</keyword>
<dbReference type="PANTHER" id="PTHR11802:SF351">
    <property type="entry name" value="1-O-ACYLGLUCOSE:ANTHOCYANIN-O-ACYLTRANSFERASE"/>
    <property type="match status" value="1"/>
</dbReference>
<organism evidence="3 4">
    <name type="scientific">Capsicum baccatum</name>
    <name type="common">Peruvian pepper</name>
    <dbReference type="NCBI Taxonomy" id="33114"/>
    <lineage>
        <taxon>Eukaryota</taxon>
        <taxon>Viridiplantae</taxon>
        <taxon>Streptophyta</taxon>
        <taxon>Embryophyta</taxon>
        <taxon>Tracheophyta</taxon>
        <taxon>Spermatophyta</taxon>
        <taxon>Magnoliopsida</taxon>
        <taxon>eudicotyledons</taxon>
        <taxon>Gunneridae</taxon>
        <taxon>Pentapetalae</taxon>
        <taxon>asterids</taxon>
        <taxon>lamiids</taxon>
        <taxon>Solanales</taxon>
        <taxon>Solanaceae</taxon>
        <taxon>Solanoideae</taxon>
        <taxon>Capsiceae</taxon>
        <taxon>Capsicum</taxon>
    </lineage>
</organism>
<keyword evidence="2" id="KW-0472">Membrane</keyword>
<dbReference type="GO" id="GO:0019748">
    <property type="term" value="P:secondary metabolic process"/>
    <property type="evidence" value="ECO:0007669"/>
    <property type="project" value="TreeGrafter"/>
</dbReference>
<comment type="caution">
    <text evidence="3">The sequence shown here is derived from an EMBL/GenBank/DDBJ whole genome shotgun (WGS) entry which is preliminary data.</text>
</comment>
<dbReference type="GO" id="GO:0006508">
    <property type="term" value="P:proteolysis"/>
    <property type="evidence" value="ECO:0007669"/>
    <property type="project" value="InterPro"/>
</dbReference>
<sequence length="530" mass="60346">MEVGKLVLVLSYLQYGYPLFFLYVIFLSVERTPQSHEVSTSSVKYLPGFGFLPFQLDTGYIGVGEGEQVQLFYYFVKSESDPETDPLILWITGGPGCSSLEGLTMEFGPLHFDDMEYNGDLPTLSLNNHSWTKVASIIFLDLPVKTGFSYATTEKANNTDNLQTGEHAYQFLRKWLANHSKFLQSPIYIGGDSYSGTTVPIVVQTISNGNDAKTNPMINLKGYILGNPLTINPDELNYRIPFAHGMGLLSDELYKVLLSNCRGEYQNIAPENSACSNSVQTFNKLCEGVNQEHILEPICDRVSLKRFRSVGWRTSHYAKLHNLKNSMVLPGVKCLEDWRKLSIHWANDDSVREALHVRKGTIQHWTRCRGDLSFTYNVKNVVPYHTNLSAKGYRSLIYSGDHDLTIPFISTEAWIRSLNYSVIDDWRKWIVNGQVAGYTKTYSNNLTFATVKVSYSTLLSLLIIFFNPLLVFQLFFEFLSCIRWIKCEKLYCMPSFSGIRPCCSSLETFRMFNHAYKMDLLQTTLGFLKV</sequence>
<evidence type="ECO:0000256" key="1">
    <source>
        <dbReference type="ARBA" id="ARBA00009431"/>
    </source>
</evidence>
<accession>A0A2G2X7L7</accession>
<dbReference type="FunFam" id="3.40.50.1820:FF:000072">
    <property type="entry name" value="Serine carboxypeptidase-like 19"/>
    <property type="match status" value="1"/>
</dbReference>
<reference evidence="4" key="2">
    <citation type="journal article" date="2017" name="J. Anim. Genet.">
        <title>Multiple reference genome sequences of hot pepper reveal the massive evolution of plant disease resistance genes by retroduplication.</title>
        <authorList>
            <person name="Kim S."/>
            <person name="Park J."/>
            <person name="Yeom S.-I."/>
            <person name="Kim Y.-M."/>
            <person name="Seo E."/>
            <person name="Kim K.-T."/>
            <person name="Kim M.-S."/>
            <person name="Lee J.M."/>
            <person name="Cheong K."/>
            <person name="Shin H.-S."/>
            <person name="Kim S.-B."/>
            <person name="Han K."/>
            <person name="Lee J."/>
            <person name="Park M."/>
            <person name="Lee H.-A."/>
            <person name="Lee H.-Y."/>
            <person name="Lee Y."/>
            <person name="Oh S."/>
            <person name="Lee J.H."/>
            <person name="Choi E."/>
            <person name="Choi E."/>
            <person name="Lee S.E."/>
            <person name="Jeon J."/>
            <person name="Kim H."/>
            <person name="Choi G."/>
            <person name="Song H."/>
            <person name="Lee J."/>
            <person name="Lee S.-C."/>
            <person name="Kwon J.-K."/>
            <person name="Lee H.-Y."/>
            <person name="Koo N."/>
            <person name="Hong Y."/>
            <person name="Kim R.W."/>
            <person name="Kang W.-H."/>
            <person name="Huh J.H."/>
            <person name="Kang B.-C."/>
            <person name="Yang T.-J."/>
            <person name="Lee Y.-H."/>
            <person name="Bennetzen J.L."/>
            <person name="Choi D."/>
        </authorList>
    </citation>
    <scope>NUCLEOTIDE SEQUENCE [LARGE SCALE GENOMIC DNA]</scope>
    <source>
        <strain evidence="4">cv. PBC81</strain>
    </source>
</reference>
<proteinExistence type="inferred from homology"/>
<dbReference type="Proteomes" id="UP000224567">
    <property type="component" value="Unassembled WGS sequence"/>
</dbReference>
<name>A0A2G2X7L7_CAPBA</name>
<gene>
    <name evidence="3" type="ORF">CQW23_07922</name>
</gene>
<dbReference type="EMBL" id="MLFT02000003">
    <property type="protein sequence ID" value="PHT53460.1"/>
    <property type="molecule type" value="Genomic_DNA"/>
</dbReference>
<dbReference type="InterPro" id="IPR029058">
    <property type="entry name" value="AB_hydrolase_fold"/>
</dbReference>
<dbReference type="PRINTS" id="PR00724">
    <property type="entry name" value="CRBOXYPTASEC"/>
</dbReference>
<dbReference type="GO" id="GO:0016747">
    <property type="term" value="F:acyltransferase activity, transferring groups other than amino-acyl groups"/>
    <property type="evidence" value="ECO:0007669"/>
    <property type="project" value="TreeGrafter"/>
</dbReference>
<protein>
    <submittedName>
        <fullName evidence="3">Serine carboxypeptidase-like 1</fullName>
    </submittedName>
</protein>
<evidence type="ECO:0000313" key="3">
    <source>
        <dbReference type="EMBL" id="PHT53460.1"/>
    </source>
</evidence>
<keyword evidence="4" id="KW-1185">Reference proteome</keyword>
<dbReference type="OrthoDB" id="443318at2759"/>
<dbReference type="GO" id="GO:0004185">
    <property type="term" value="F:serine-type carboxypeptidase activity"/>
    <property type="evidence" value="ECO:0007669"/>
    <property type="project" value="InterPro"/>
</dbReference>
<keyword evidence="2" id="KW-0812">Transmembrane</keyword>
<evidence type="ECO:0000313" key="4">
    <source>
        <dbReference type="Proteomes" id="UP000224567"/>
    </source>
</evidence>
<reference evidence="3 4" key="1">
    <citation type="journal article" date="2017" name="Genome Biol.">
        <title>New reference genome sequences of hot pepper reveal the massive evolution of plant disease-resistance genes by retroduplication.</title>
        <authorList>
            <person name="Kim S."/>
            <person name="Park J."/>
            <person name="Yeom S.I."/>
            <person name="Kim Y.M."/>
            <person name="Seo E."/>
            <person name="Kim K.T."/>
            <person name="Kim M.S."/>
            <person name="Lee J.M."/>
            <person name="Cheong K."/>
            <person name="Shin H.S."/>
            <person name="Kim S.B."/>
            <person name="Han K."/>
            <person name="Lee J."/>
            <person name="Park M."/>
            <person name="Lee H.A."/>
            <person name="Lee H.Y."/>
            <person name="Lee Y."/>
            <person name="Oh S."/>
            <person name="Lee J.H."/>
            <person name="Choi E."/>
            <person name="Choi E."/>
            <person name="Lee S.E."/>
            <person name="Jeon J."/>
            <person name="Kim H."/>
            <person name="Choi G."/>
            <person name="Song H."/>
            <person name="Lee J."/>
            <person name="Lee S.C."/>
            <person name="Kwon J.K."/>
            <person name="Lee H.Y."/>
            <person name="Koo N."/>
            <person name="Hong Y."/>
            <person name="Kim R.W."/>
            <person name="Kang W.H."/>
            <person name="Huh J.H."/>
            <person name="Kang B.C."/>
            <person name="Yang T.J."/>
            <person name="Lee Y.H."/>
            <person name="Bennetzen J.L."/>
            <person name="Choi D."/>
        </authorList>
    </citation>
    <scope>NUCLEOTIDE SEQUENCE [LARGE SCALE GENOMIC DNA]</scope>
    <source>
        <strain evidence="4">cv. PBC81</strain>
    </source>
</reference>
<feature type="transmembrane region" description="Helical" evidence="2">
    <location>
        <begin position="453"/>
        <end position="476"/>
    </location>
</feature>
<dbReference type="SUPFAM" id="SSF53474">
    <property type="entry name" value="alpha/beta-Hydrolases"/>
    <property type="match status" value="1"/>
</dbReference>
<dbReference type="Gene3D" id="3.40.50.1820">
    <property type="entry name" value="alpha/beta hydrolase"/>
    <property type="match status" value="1"/>
</dbReference>
<feature type="transmembrane region" description="Helical" evidence="2">
    <location>
        <begin position="7"/>
        <end position="29"/>
    </location>
</feature>
<dbReference type="InterPro" id="IPR001563">
    <property type="entry name" value="Peptidase_S10"/>
</dbReference>